<dbReference type="EMBL" id="VGJX01000305">
    <property type="protein sequence ID" value="MBM3274717.1"/>
    <property type="molecule type" value="Genomic_DNA"/>
</dbReference>
<sequence length="322" mass="33603">MAENPSLAREFGPGPAASDAEAVLSGTRGGPATLLKVVALIATVGPVGALFVLDHYAIKLPSVALGIALILAGLAYVALRRAFQLAFAPLKDLAALSQLVIEGDLTQRAPIGTFDRFDEIARAFNRLIERLRALVKQTREASSTLVSSSKHLRGASDATSKAAQQVAETIHQLAKGSFEQVESINKVAGEISRVSEAAKQVAGNAQAAAQSAANTAQSAQGGRQDLQHAISKMDSIRHKVSQSSQVVGRLGELGQQIGKILELINGIAAQTNLLALNAAIEAARAGEQGRGFAVVAEEVRKLAEQSAHATGQIATMIQEIQS</sequence>
<dbReference type="SUPFAM" id="SSF58104">
    <property type="entry name" value="Methyl-accepting chemotaxis protein (MCP) signaling domain"/>
    <property type="match status" value="1"/>
</dbReference>
<keyword evidence="1 3" id="KW-0807">Transducer</keyword>
<dbReference type="PRINTS" id="PR00260">
    <property type="entry name" value="CHEMTRNSDUCR"/>
</dbReference>
<dbReference type="Proteomes" id="UP000703893">
    <property type="component" value="Unassembled WGS sequence"/>
</dbReference>
<evidence type="ECO:0000259" key="5">
    <source>
        <dbReference type="PROSITE" id="PS50111"/>
    </source>
</evidence>
<dbReference type="PANTHER" id="PTHR32089">
    <property type="entry name" value="METHYL-ACCEPTING CHEMOTAXIS PROTEIN MCPB"/>
    <property type="match status" value="1"/>
</dbReference>
<protein>
    <submittedName>
        <fullName evidence="7">Methyl-accepting chemotaxis protein</fullName>
    </submittedName>
</protein>
<feature type="transmembrane region" description="Helical" evidence="4">
    <location>
        <begin position="34"/>
        <end position="53"/>
    </location>
</feature>
<evidence type="ECO:0000256" key="2">
    <source>
        <dbReference type="ARBA" id="ARBA00029447"/>
    </source>
</evidence>
<evidence type="ECO:0000313" key="7">
    <source>
        <dbReference type="EMBL" id="MBM3274717.1"/>
    </source>
</evidence>
<dbReference type="InterPro" id="IPR004089">
    <property type="entry name" value="MCPsignal_dom"/>
</dbReference>
<feature type="domain" description="Methyl-accepting transducer" evidence="5">
    <location>
        <begin position="155"/>
        <end position="322"/>
    </location>
</feature>
<accession>A0A937X4N1</accession>
<dbReference type="GO" id="GO:0004888">
    <property type="term" value="F:transmembrane signaling receptor activity"/>
    <property type="evidence" value="ECO:0007669"/>
    <property type="project" value="InterPro"/>
</dbReference>
<feature type="non-terminal residue" evidence="7">
    <location>
        <position position="322"/>
    </location>
</feature>
<evidence type="ECO:0000256" key="4">
    <source>
        <dbReference type="SAM" id="Phobius"/>
    </source>
</evidence>
<dbReference type="InterPro" id="IPR003660">
    <property type="entry name" value="HAMP_dom"/>
</dbReference>
<evidence type="ECO:0000259" key="6">
    <source>
        <dbReference type="PROSITE" id="PS50885"/>
    </source>
</evidence>
<evidence type="ECO:0000313" key="8">
    <source>
        <dbReference type="Proteomes" id="UP000703893"/>
    </source>
</evidence>
<keyword evidence="4" id="KW-0812">Transmembrane</keyword>
<dbReference type="InterPro" id="IPR004090">
    <property type="entry name" value="Chemotax_Me-accpt_rcpt"/>
</dbReference>
<feature type="domain" description="HAMP" evidence="6">
    <location>
        <begin position="84"/>
        <end position="136"/>
    </location>
</feature>
<dbReference type="CDD" id="cd06225">
    <property type="entry name" value="HAMP"/>
    <property type="match status" value="1"/>
</dbReference>
<dbReference type="GO" id="GO:0016020">
    <property type="term" value="C:membrane"/>
    <property type="evidence" value="ECO:0007669"/>
    <property type="project" value="InterPro"/>
</dbReference>
<dbReference type="Pfam" id="PF00672">
    <property type="entry name" value="HAMP"/>
    <property type="match status" value="1"/>
</dbReference>
<gene>
    <name evidence="7" type="ORF">FJZ00_06170</name>
</gene>
<dbReference type="Gene3D" id="1.10.287.950">
    <property type="entry name" value="Methyl-accepting chemotaxis protein"/>
    <property type="match status" value="1"/>
</dbReference>
<evidence type="ECO:0000256" key="3">
    <source>
        <dbReference type="PROSITE-ProRule" id="PRU00284"/>
    </source>
</evidence>
<dbReference type="SMART" id="SM00283">
    <property type="entry name" value="MA"/>
    <property type="match status" value="1"/>
</dbReference>
<dbReference type="AlphaFoldDB" id="A0A937X4N1"/>
<evidence type="ECO:0000256" key="1">
    <source>
        <dbReference type="ARBA" id="ARBA00023224"/>
    </source>
</evidence>
<organism evidence="7 8">
    <name type="scientific">Candidatus Tanganyikabacteria bacterium</name>
    <dbReference type="NCBI Taxonomy" id="2961651"/>
    <lineage>
        <taxon>Bacteria</taxon>
        <taxon>Bacillati</taxon>
        <taxon>Candidatus Sericytochromatia</taxon>
        <taxon>Candidatus Tanganyikabacteria</taxon>
    </lineage>
</organism>
<name>A0A937X4N1_9BACT</name>
<dbReference type="PANTHER" id="PTHR32089:SF114">
    <property type="entry name" value="METHYL-ACCEPTING CHEMOTAXIS PROTEIN MCPB"/>
    <property type="match status" value="1"/>
</dbReference>
<dbReference type="GO" id="GO:0007165">
    <property type="term" value="P:signal transduction"/>
    <property type="evidence" value="ECO:0007669"/>
    <property type="project" value="UniProtKB-KW"/>
</dbReference>
<dbReference type="Pfam" id="PF00015">
    <property type="entry name" value="MCPsignal"/>
    <property type="match status" value="1"/>
</dbReference>
<dbReference type="PROSITE" id="PS50111">
    <property type="entry name" value="CHEMOTAXIS_TRANSDUC_2"/>
    <property type="match status" value="1"/>
</dbReference>
<reference evidence="7 8" key="1">
    <citation type="submission" date="2019-03" db="EMBL/GenBank/DDBJ databases">
        <title>Lake Tanganyika Metagenome-Assembled Genomes (MAGs).</title>
        <authorList>
            <person name="Tran P."/>
        </authorList>
    </citation>
    <scope>NUCLEOTIDE SEQUENCE [LARGE SCALE GENOMIC DNA]</scope>
    <source>
        <strain evidence="7">K_DeepCast_65m_m2_236</strain>
    </source>
</reference>
<dbReference type="SMART" id="SM00304">
    <property type="entry name" value="HAMP"/>
    <property type="match status" value="2"/>
</dbReference>
<dbReference type="PROSITE" id="PS50885">
    <property type="entry name" value="HAMP"/>
    <property type="match status" value="1"/>
</dbReference>
<feature type="transmembrane region" description="Helical" evidence="4">
    <location>
        <begin position="60"/>
        <end position="79"/>
    </location>
</feature>
<keyword evidence="4" id="KW-1133">Transmembrane helix</keyword>
<comment type="similarity">
    <text evidence="2">Belongs to the methyl-accepting chemotaxis (MCP) protein family.</text>
</comment>
<proteinExistence type="inferred from homology"/>
<comment type="caution">
    <text evidence="7">The sequence shown here is derived from an EMBL/GenBank/DDBJ whole genome shotgun (WGS) entry which is preliminary data.</text>
</comment>
<keyword evidence="4" id="KW-0472">Membrane</keyword>
<dbReference type="GO" id="GO:0006935">
    <property type="term" value="P:chemotaxis"/>
    <property type="evidence" value="ECO:0007669"/>
    <property type="project" value="InterPro"/>
</dbReference>